<evidence type="ECO:0000313" key="3">
    <source>
        <dbReference type="Proteomes" id="UP001597231"/>
    </source>
</evidence>
<dbReference type="PANTHER" id="PTHR43792:SF13">
    <property type="entry name" value="ACETYLTRANSFERASE"/>
    <property type="match status" value="1"/>
</dbReference>
<sequence>MIIHTNRLKVNACTPECLSTIPTGAYNIGDHIKAHVAELQNDDSLLGWGPYFVVEKETNQIVGDIGFKGKPSLEFTVEIGYGIIPDAQNKGYATEATRALVEWAFASGQVKKVNAECLHDNIASMKVLERLGMKRIGQEGNLMKWELTK</sequence>
<keyword evidence="3" id="KW-1185">Reference proteome</keyword>
<evidence type="ECO:0000313" key="2">
    <source>
        <dbReference type="EMBL" id="MFD1205491.1"/>
    </source>
</evidence>
<dbReference type="CDD" id="cd04301">
    <property type="entry name" value="NAT_SF"/>
    <property type="match status" value="1"/>
</dbReference>
<dbReference type="EC" id="2.3.-.-" evidence="2"/>
<dbReference type="GO" id="GO:0016746">
    <property type="term" value="F:acyltransferase activity"/>
    <property type="evidence" value="ECO:0007669"/>
    <property type="project" value="UniProtKB-KW"/>
</dbReference>
<feature type="domain" description="N-acetyltransferase" evidence="1">
    <location>
        <begin position="8"/>
        <end position="149"/>
    </location>
</feature>
<dbReference type="InterPro" id="IPR016181">
    <property type="entry name" value="Acyl_CoA_acyltransferase"/>
</dbReference>
<dbReference type="PANTHER" id="PTHR43792">
    <property type="entry name" value="GNAT FAMILY, PUTATIVE (AFU_ORTHOLOGUE AFUA_3G00765)-RELATED-RELATED"/>
    <property type="match status" value="1"/>
</dbReference>
<organism evidence="2 3">
    <name type="scientific">Sporosarcina contaminans</name>
    <dbReference type="NCBI Taxonomy" id="633403"/>
    <lineage>
        <taxon>Bacteria</taxon>
        <taxon>Bacillati</taxon>
        <taxon>Bacillota</taxon>
        <taxon>Bacilli</taxon>
        <taxon>Bacillales</taxon>
        <taxon>Caryophanaceae</taxon>
        <taxon>Sporosarcina</taxon>
    </lineage>
</organism>
<proteinExistence type="predicted"/>
<evidence type="ECO:0000259" key="1">
    <source>
        <dbReference type="PROSITE" id="PS51186"/>
    </source>
</evidence>
<comment type="caution">
    <text evidence="2">The sequence shown here is derived from an EMBL/GenBank/DDBJ whole genome shotgun (WGS) entry which is preliminary data.</text>
</comment>
<keyword evidence="2" id="KW-0012">Acyltransferase</keyword>
<keyword evidence="2" id="KW-0808">Transferase</keyword>
<dbReference type="PROSITE" id="PS51186">
    <property type="entry name" value="GNAT"/>
    <property type="match status" value="1"/>
</dbReference>
<dbReference type="InterPro" id="IPR051531">
    <property type="entry name" value="N-acetyltransferase"/>
</dbReference>
<dbReference type="SUPFAM" id="SSF55729">
    <property type="entry name" value="Acyl-CoA N-acyltransferases (Nat)"/>
    <property type="match status" value="1"/>
</dbReference>
<dbReference type="Gene3D" id="3.40.630.30">
    <property type="match status" value="1"/>
</dbReference>
<reference evidence="3" key="1">
    <citation type="journal article" date="2019" name="Int. J. Syst. Evol. Microbiol.">
        <title>The Global Catalogue of Microorganisms (GCM) 10K type strain sequencing project: providing services to taxonomists for standard genome sequencing and annotation.</title>
        <authorList>
            <consortium name="The Broad Institute Genomics Platform"/>
            <consortium name="The Broad Institute Genome Sequencing Center for Infectious Disease"/>
            <person name="Wu L."/>
            <person name="Ma J."/>
        </authorList>
    </citation>
    <scope>NUCLEOTIDE SEQUENCE [LARGE SCALE GENOMIC DNA]</scope>
    <source>
        <strain evidence="3">CCUG 53915</strain>
    </source>
</reference>
<dbReference type="RefSeq" id="WP_336824695.1">
    <property type="nucleotide sequence ID" value="NZ_JBHTLT010000047.1"/>
</dbReference>
<gene>
    <name evidence="2" type="ORF">ACFQ38_10310</name>
</gene>
<accession>A0ABW3TXB8</accession>
<name>A0ABW3TXB8_9BACL</name>
<protein>
    <submittedName>
        <fullName evidence="2">GNAT family N-acetyltransferase</fullName>
        <ecNumber evidence="2">2.3.-.-</ecNumber>
    </submittedName>
</protein>
<dbReference type="Proteomes" id="UP001597231">
    <property type="component" value="Unassembled WGS sequence"/>
</dbReference>
<dbReference type="EMBL" id="JBHTLT010000047">
    <property type="protein sequence ID" value="MFD1205491.1"/>
    <property type="molecule type" value="Genomic_DNA"/>
</dbReference>
<dbReference type="Pfam" id="PF13302">
    <property type="entry name" value="Acetyltransf_3"/>
    <property type="match status" value="1"/>
</dbReference>
<dbReference type="InterPro" id="IPR000182">
    <property type="entry name" value="GNAT_dom"/>
</dbReference>